<dbReference type="EMBL" id="JAWXVG010000015">
    <property type="protein sequence ID" value="MDX6184073.1"/>
    <property type="molecule type" value="Genomic_DNA"/>
</dbReference>
<protein>
    <submittedName>
        <fullName evidence="3">Uncharacterized protein</fullName>
    </submittedName>
</protein>
<reference evidence="3 5" key="1">
    <citation type="submission" date="2023-11" db="EMBL/GenBank/DDBJ databases">
        <title>Unpublished Manusciprt.</title>
        <authorList>
            <person name="Saticioglu I.B."/>
            <person name="Ay H."/>
            <person name="Ajmi N."/>
            <person name="Altun S."/>
            <person name="Duman M."/>
        </authorList>
    </citation>
    <scope>NUCLEOTIDE SEQUENCE</scope>
    <source>
        <strain evidence="2 5">Fl-33</strain>
        <strain evidence="3">Fl-77</strain>
    </source>
</reference>
<comment type="caution">
    <text evidence="3">The sequence shown here is derived from an EMBL/GenBank/DDBJ whole genome shotgun (WGS) entry which is preliminary data.</text>
</comment>
<sequence>MIKFKDILLNIAIVLLWFISTILIAITIEHRFLGFLPSIIALYVKLYLKRRKRILEFVKLNFEKIGYELIEERPLKLMEFFSFSNIVLKPTFFFNNVSISRLKYITTFMRIFKAKAKDGKYYELKTFVGQKWNDEIEIHIINKKKVS</sequence>
<proteinExistence type="predicted"/>
<keyword evidence="1" id="KW-0812">Transmembrane</keyword>
<feature type="transmembrane region" description="Helical" evidence="1">
    <location>
        <begin position="7"/>
        <end position="26"/>
    </location>
</feature>
<feature type="transmembrane region" description="Helical" evidence="1">
    <location>
        <begin position="32"/>
        <end position="48"/>
    </location>
</feature>
<dbReference type="Proteomes" id="UP001270053">
    <property type="component" value="Unassembled WGS sequence"/>
</dbReference>
<evidence type="ECO:0000313" key="4">
    <source>
        <dbReference type="Proteomes" id="UP001270053"/>
    </source>
</evidence>
<keyword evidence="1" id="KW-1133">Transmembrane helix</keyword>
<dbReference type="RefSeq" id="WP_229974511.1">
    <property type="nucleotide sequence ID" value="NZ_CP087133.1"/>
</dbReference>
<keyword evidence="1" id="KW-0472">Membrane</keyword>
<organism evidence="3 4">
    <name type="scientific">Flavobacterium flavipigmentatum</name>
    <dbReference type="NCBI Taxonomy" id="2893884"/>
    <lineage>
        <taxon>Bacteria</taxon>
        <taxon>Pseudomonadati</taxon>
        <taxon>Bacteroidota</taxon>
        <taxon>Flavobacteriia</taxon>
        <taxon>Flavobacteriales</taxon>
        <taxon>Flavobacteriaceae</taxon>
        <taxon>Flavobacterium</taxon>
    </lineage>
</organism>
<keyword evidence="5" id="KW-1185">Reference proteome</keyword>
<accession>A0AAJ2SCK3</accession>
<name>A0AAJ2SCK3_9FLAO</name>
<gene>
    <name evidence="2" type="ORF">SGQ18_18090</name>
    <name evidence="3" type="ORF">SGQ44_18060</name>
</gene>
<evidence type="ECO:0000313" key="5">
    <source>
        <dbReference type="Proteomes" id="UP001278738"/>
    </source>
</evidence>
<dbReference type="EMBL" id="JAWXVH010000017">
    <property type="protein sequence ID" value="MDX6187667.1"/>
    <property type="molecule type" value="Genomic_DNA"/>
</dbReference>
<evidence type="ECO:0000256" key="1">
    <source>
        <dbReference type="SAM" id="Phobius"/>
    </source>
</evidence>
<evidence type="ECO:0000313" key="2">
    <source>
        <dbReference type="EMBL" id="MDX6184073.1"/>
    </source>
</evidence>
<dbReference type="Proteomes" id="UP001278738">
    <property type="component" value="Unassembled WGS sequence"/>
</dbReference>
<evidence type="ECO:0000313" key="3">
    <source>
        <dbReference type="EMBL" id="MDX6187667.1"/>
    </source>
</evidence>
<dbReference type="AlphaFoldDB" id="A0AAJ2SCK3"/>